<dbReference type="EMBL" id="UINC01134011">
    <property type="protein sequence ID" value="SVD17286.1"/>
    <property type="molecule type" value="Genomic_DNA"/>
</dbReference>
<dbReference type="SUPFAM" id="SSF54593">
    <property type="entry name" value="Glyoxalase/Bleomycin resistance protein/Dihydroxybiphenyl dioxygenase"/>
    <property type="match status" value="1"/>
</dbReference>
<name>A0A382T5E5_9ZZZZ</name>
<accession>A0A382T5E5</accession>
<evidence type="ECO:0008006" key="2">
    <source>
        <dbReference type="Google" id="ProtNLM"/>
    </source>
</evidence>
<dbReference type="PANTHER" id="PTHR35006">
    <property type="entry name" value="GLYOXALASE FAMILY PROTEIN (AFU_ORTHOLOGUE AFUA_5G14830)"/>
    <property type="match status" value="1"/>
</dbReference>
<protein>
    <recommendedName>
        <fullName evidence="2">VOC domain-containing protein</fullName>
    </recommendedName>
</protein>
<dbReference type="AlphaFoldDB" id="A0A382T5E5"/>
<dbReference type="PANTHER" id="PTHR35006:SF2">
    <property type="entry name" value="GLYOXALASE FAMILY PROTEIN (AFU_ORTHOLOGUE AFUA_5G14830)"/>
    <property type="match status" value="1"/>
</dbReference>
<feature type="non-terminal residue" evidence="1">
    <location>
        <position position="106"/>
    </location>
</feature>
<reference evidence="1" key="1">
    <citation type="submission" date="2018-05" db="EMBL/GenBank/DDBJ databases">
        <authorList>
            <person name="Lanie J.A."/>
            <person name="Ng W.-L."/>
            <person name="Kazmierczak K.M."/>
            <person name="Andrzejewski T.M."/>
            <person name="Davidsen T.M."/>
            <person name="Wayne K.J."/>
            <person name="Tettelin H."/>
            <person name="Glass J.I."/>
            <person name="Rusch D."/>
            <person name="Podicherti R."/>
            <person name="Tsui H.-C.T."/>
            <person name="Winkler M.E."/>
        </authorList>
    </citation>
    <scope>NUCLEOTIDE SEQUENCE</scope>
</reference>
<evidence type="ECO:0000313" key="1">
    <source>
        <dbReference type="EMBL" id="SVD17286.1"/>
    </source>
</evidence>
<gene>
    <name evidence="1" type="ORF">METZ01_LOCUS370140</name>
</gene>
<organism evidence="1">
    <name type="scientific">marine metagenome</name>
    <dbReference type="NCBI Taxonomy" id="408172"/>
    <lineage>
        <taxon>unclassified sequences</taxon>
        <taxon>metagenomes</taxon>
        <taxon>ecological metagenomes</taxon>
    </lineage>
</organism>
<dbReference type="InterPro" id="IPR029068">
    <property type="entry name" value="Glyas_Bleomycin-R_OHBP_Dase"/>
</dbReference>
<dbReference type="CDD" id="cd07262">
    <property type="entry name" value="VOC_like"/>
    <property type="match status" value="1"/>
</dbReference>
<proteinExistence type="predicted"/>
<sequence>MFAFVTIGTNDLKSSAKFYDEILLPFDIVQVDSDERYVGYAKINYPEEIELYIMKPYNKEAASIGNGTMITFLADSKKIVDQFHTIGLENGGIDEGSPGPRHGEHY</sequence>
<dbReference type="Gene3D" id="3.10.180.10">
    <property type="entry name" value="2,3-Dihydroxybiphenyl 1,2-Dioxygenase, domain 1"/>
    <property type="match status" value="1"/>
</dbReference>